<organism evidence="3 4">
    <name type="scientific">Streptococcus sobrinus W1703</name>
    <dbReference type="NCBI Taxonomy" id="1227275"/>
    <lineage>
        <taxon>Bacteria</taxon>
        <taxon>Bacillati</taxon>
        <taxon>Bacillota</taxon>
        <taxon>Bacilli</taxon>
        <taxon>Lactobacillales</taxon>
        <taxon>Streptococcaceae</taxon>
        <taxon>Streptococcus</taxon>
    </lineage>
</organism>
<dbReference type="InterPro" id="IPR058660">
    <property type="entry name" value="WHD_DnaB"/>
</dbReference>
<evidence type="ECO:0000313" key="4">
    <source>
        <dbReference type="Proteomes" id="UP000016617"/>
    </source>
</evidence>
<protein>
    <submittedName>
        <fullName evidence="3">Replication initiation and membrane attachment protein, DnaB/DnaD family</fullName>
    </submittedName>
</protein>
<feature type="domain" description="Replicative helicase loading/DNA remodeling protein DnaB N-terminal winged helix" evidence="2">
    <location>
        <begin position="2"/>
        <end position="226"/>
    </location>
</feature>
<feature type="region of interest" description="Disordered" evidence="1">
    <location>
        <begin position="338"/>
        <end position="376"/>
    </location>
</feature>
<dbReference type="HOGENOM" id="CLU_719473_0_0_9"/>
<sequence length="392" mass="44474">MMKPIDDFSFVKNNQVSKDMTNLIRLYLPIVGSDAVVVYQYLTSFYDGGQKKHKFAEILNHTLFDLPRFEEALAILTGMDLVAFYQDLSHYVIELREPLPPQTFLANPVYRRLLESHIGDVAVAELEMANLSQLRNLSKKFSQVFSDKGEVDLQPLQSKTNFDLESFKQRMTLDGLYFGHEKQDVIALNNLCEKFQLTWFDVYQLAKETASHHKILPKRMLVRLQQPQESDSQGFSHEEEVILREAKSSTPENFLAKVKMGLGAVTTTAKEKKILADLVEMDFLDEVINIMVVYCFKRNQSATLGRNAMMSLANIVSANKATSAEAALRVLSQHSQAYSKAKNRGAGPAKQTSSSVPDWSNPDYKEETSPEEQAKLDEMKRQMLQQLEKGGD</sequence>
<evidence type="ECO:0000259" key="2">
    <source>
        <dbReference type="Pfam" id="PF25888"/>
    </source>
</evidence>
<reference evidence="3 4" key="1">
    <citation type="submission" date="2013-06" db="EMBL/GenBank/DDBJ databases">
        <authorList>
            <person name="Weinstock G."/>
            <person name="Sodergren E."/>
            <person name="Lobos E.A."/>
            <person name="Fulton L."/>
            <person name="Fulton R."/>
            <person name="Courtney L."/>
            <person name="Fronick C."/>
            <person name="O'Laughlin M."/>
            <person name="Godfrey J."/>
            <person name="Wilson R.M."/>
            <person name="Miner T."/>
            <person name="Farmer C."/>
            <person name="Delehaunty K."/>
            <person name="Cordes M."/>
            <person name="Minx P."/>
            <person name="Tomlinson C."/>
            <person name="Chen J."/>
            <person name="Wollam A."/>
            <person name="Pepin K.H."/>
            <person name="Bhonagiri V."/>
            <person name="Zhang X."/>
            <person name="Warren W."/>
            <person name="Mitreva M."/>
            <person name="Mardis E.R."/>
            <person name="Wilson R.K."/>
        </authorList>
    </citation>
    <scope>NUCLEOTIDE SEQUENCE [LARGE SCALE GENOMIC DNA]</scope>
    <source>
        <strain evidence="3 4">W1703</strain>
    </source>
</reference>
<dbReference type="EMBL" id="AWVA01000120">
    <property type="protein sequence ID" value="ERJ73930.1"/>
    <property type="molecule type" value="Genomic_DNA"/>
</dbReference>
<gene>
    <name evidence="3" type="ORF">HMPREF1557_02037</name>
</gene>
<proteinExistence type="predicted"/>
<feature type="compositionally biased region" description="Basic and acidic residues" evidence="1">
    <location>
        <begin position="363"/>
        <end position="376"/>
    </location>
</feature>
<comment type="caution">
    <text evidence="3">The sequence shown here is derived from an EMBL/GenBank/DDBJ whole genome shotgun (WGS) entry which is preliminary data.</text>
</comment>
<evidence type="ECO:0000256" key="1">
    <source>
        <dbReference type="SAM" id="MobiDB-lite"/>
    </source>
</evidence>
<evidence type="ECO:0000313" key="3">
    <source>
        <dbReference type="EMBL" id="ERJ73930.1"/>
    </source>
</evidence>
<dbReference type="Pfam" id="PF25888">
    <property type="entry name" value="WHD_DnaB"/>
    <property type="match status" value="1"/>
</dbReference>
<dbReference type="PATRIC" id="fig|1227275.3.peg.1833"/>
<name>U2J2F3_9STRE</name>
<dbReference type="AlphaFoldDB" id="U2J2F3"/>
<dbReference type="Proteomes" id="UP000016617">
    <property type="component" value="Unassembled WGS sequence"/>
</dbReference>
<accession>U2J2F3</accession>